<dbReference type="AlphaFoldDB" id="A0A8B6CNL8"/>
<organism evidence="1 2">
    <name type="scientific">Mytilus galloprovincialis</name>
    <name type="common">Mediterranean mussel</name>
    <dbReference type="NCBI Taxonomy" id="29158"/>
    <lineage>
        <taxon>Eukaryota</taxon>
        <taxon>Metazoa</taxon>
        <taxon>Spiralia</taxon>
        <taxon>Lophotrochozoa</taxon>
        <taxon>Mollusca</taxon>
        <taxon>Bivalvia</taxon>
        <taxon>Autobranchia</taxon>
        <taxon>Pteriomorphia</taxon>
        <taxon>Mytilida</taxon>
        <taxon>Mytiloidea</taxon>
        <taxon>Mytilidae</taxon>
        <taxon>Mytilinae</taxon>
        <taxon>Mytilus</taxon>
    </lineage>
</organism>
<proteinExistence type="predicted"/>
<accession>A0A8B6CNL8</accession>
<feature type="non-terminal residue" evidence="1">
    <location>
        <position position="74"/>
    </location>
</feature>
<name>A0A8B6CNL8_MYTGA</name>
<keyword evidence="2" id="KW-1185">Reference proteome</keyword>
<protein>
    <submittedName>
        <fullName evidence="1">Uncharacterized protein</fullName>
    </submittedName>
</protein>
<dbReference type="OrthoDB" id="10008050at2759"/>
<evidence type="ECO:0000313" key="2">
    <source>
        <dbReference type="Proteomes" id="UP000596742"/>
    </source>
</evidence>
<dbReference type="Proteomes" id="UP000596742">
    <property type="component" value="Unassembled WGS sequence"/>
</dbReference>
<dbReference type="EMBL" id="UYJE01001969">
    <property type="protein sequence ID" value="VDI06753.1"/>
    <property type="molecule type" value="Genomic_DNA"/>
</dbReference>
<reference evidence="1" key="1">
    <citation type="submission" date="2018-11" db="EMBL/GenBank/DDBJ databases">
        <authorList>
            <person name="Alioto T."/>
            <person name="Alioto T."/>
        </authorList>
    </citation>
    <scope>NUCLEOTIDE SEQUENCE</scope>
</reference>
<gene>
    <name evidence="1" type="ORF">MGAL_10B051331</name>
</gene>
<sequence>MVSNEEENFLRIVYLNYRVPTGALTRFFDKLHPNLSADLHKPGIEASLKLLYKPPPRKKRVLYQGQWEILYPPP</sequence>
<comment type="caution">
    <text evidence="1">The sequence shown here is derived from an EMBL/GenBank/DDBJ whole genome shotgun (WGS) entry which is preliminary data.</text>
</comment>
<evidence type="ECO:0000313" key="1">
    <source>
        <dbReference type="EMBL" id="VDI06753.1"/>
    </source>
</evidence>